<protein>
    <recommendedName>
        <fullName evidence="4">Sel1 repeat family protein</fullName>
    </recommendedName>
</protein>
<dbReference type="InterPro" id="IPR011990">
    <property type="entry name" value="TPR-like_helical_dom_sf"/>
</dbReference>
<evidence type="ECO:0000313" key="3">
    <source>
        <dbReference type="Proteomes" id="UP000642070"/>
    </source>
</evidence>
<name>A0A917WQM7_9ACTN</name>
<reference evidence="2" key="2">
    <citation type="submission" date="2020-09" db="EMBL/GenBank/DDBJ databases">
        <authorList>
            <person name="Sun Q."/>
            <person name="Ohkuma M."/>
        </authorList>
    </citation>
    <scope>NUCLEOTIDE SEQUENCE</scope>
    <source>
        <strain evidence="2">JCM 19831</strain>
    </source>
</reference>
<organism evidence="2 3">
    <name type="scientific">Dactylosporangium sucinum</name>
    <dbReference type="NCBI Taxonomy" id="1424081"/>
    <lineage>
        <taxon>Bacteria</taxon>
        <taxon>Bacillati</taxon>
        <taxon>Actinomycetota</taxon>
        <taxon>Actinomycetes</taxon>
        <taxon>Micromonosporales</taxon>
        <taxon>Micromonosporaceae</taxon>
        <taxon>Dactylosporangium</taxon>
    </lineage>
</organism>
<feature type="compositionally biased region" description="Basic residues" evidence="1">
    <location>
        <begin position="246"/>
        <end position="258"/>
    </location>
</feature>
<proteinExistence type="predicted"/>
<feature type="region of interest" description="Disordered" evidence="1">
    <location>
        <begin position="246"/>
        <end position="271"/>
    </location>
</feature>
<dbReference type="SUPFAM" id="SSF81901">
    <property type="entry name" value="HCP-like"/>
    <property type="match status" value="1"/>
</dbReference>
<dbReference type="Proteomes" id="UP000642070">
    <property type="component" value="Unassembled WGS sequence"/>
</dbReference>
<dbReference type="EMBL" id="BMPI01000010">
    <property type="protein sequence ID" value="GGM23489.1"/>
    <property type="molecule type" value="Genomic_DNA"/>
</dbReference>
<feature type="region of interest" description="Disordered" evidence="1">
    <location>
        <begin position="360"/>
        <end position="380"/>
    </location>
</feature>
<dbReference type="Gene3D" id="1.25.40.10">
    <property type="entry name" value="Tetratricopeptide repeat domain"/>
    <property type="match status" value="1"/>
</dbReference>
<dbReference type="AlphaFoldDB" id="A0A917WQM7"/>
<dbReference type="RefSeq" id="WP_190250018.1">
    <property type="nucleotide sequence ID" value="NZ_BMPI01000010.1"/>
</dbReference>
<evidence type="ECO:0000313" key="2">
    <source>
        <dbReference type="EMBL" id="GGM23489.1"/>
    </source>
</evidence>
<accession>A0A917WQM7</accession>
<keyword evidence="3" id="KW-1185">Reference proteome</keyword>
<feature type="compositionally biased region" description="Low complexity" evidence="1">
    <location>
        <begin position="370"/>
        <end position="380"/>
    </location>
</feature>
<feature type="compositionally biased region" description="Pro residues" evidence="1">
    <location>
        <begin position="262"/>
        <end position="271"/>
    </location>
</feature>
<evidence type="ECO:0000256" key="1">
    <source>
        <dbReference type="SAM" id="MobiDB-lite"/>
    </source>
</evidence>
<evidence type="ECO:0008006" key="4">
    <source>
        <dbReference type="Google" id="ProtNLM"/>
    </source>
</evidence>
<sequence length="380" mass="41385">MPIYQLILVTATGRVRHRLALVPDPAAVLLLSHNPGLGEQVAAGLRTLLHDRSRPPVLVLATLWPQYWDTLTTAPGPAARTCTARPGSCSAGATLHVPDAFTATDLQTLHNTSGGTTGVDPRLAFAANAPDGRVTQQLAGVPALIERYTQANSVARAVIDVAIDARRLGHPRDHDWNSVGEDWLEQALAYTAKPCRGVPGPLTRIRPRPGQPATGQPHYRLADYLEQTGRIDRRRHLPAQRILERRRQRPHRHRRPLRTRPPGRPPWPGMPAPSNWHRHTADQGDVRSLLYLARRQDAVGDAAGAEALLQQGADRGDIGALWALAERREKARDAAGAEALLQRAADRGHTYALRDLAWRRGSSCSGGGSSSTSSTCRSSR</sequence>
<comment type="caution">
    <text evidence="2">The sequence shown here is derived from an EMBL/GenBank/DDBJ whole genome shotgun (WGS) entry which is preliminary data.</text>
</comment>
<gene>
    <name evidence="2" type="ORF">GCM10007977_025870</name>
</gene>
<reference evidence="2" key="1">
    <citation type="journal article" date="2014" name="Int. J. Syst. Evol. Microbiol.">
        <title>Complete genome sequence of Corynebacterium casei LMG S-19264T (=DSM 44701T), isolated from a smear-ripened cheese.</title>
        <authorList>
            <consortium name="US DOE Joint Genome Institute (JGI-PGF)"/>
            <person name="Walter F."/>
            <person name="Albersmeier A."/>
            <person name="Kalinowski J."/>
            <person name="Ruckert C."/>
        </authorList>
    </citation>
    <scope>NUCLEOTIDE SEQUENCE</scope>
    <source>
        <strain evidence="2">JCM 19831</strain>
    </source>
</reference>